<reference evidence="2 3" key="1">
    <citation type="submission" date="2013-04" db="EMBL/GenBank/DDBJ databases">
        <title>The Genome Sequence of Treponema medium ATCC 700293.</title>
        <authorList>
            <consortium name="The Broad Institute Genomics Platform"/>
            <person name="Earl A."/>
            <person name="Ward D."/>
            <person name="Feldgarden M."/>
            <person name="Gevers D."/>
            <person name="Leonetti C."/>
            <person name="Blanton J.M."/>
            <person name="Dewhirst F.E."/>
            <person name="Izard J."/>
            <person name="Walker B."/>
            <person name="Young S."/>
            <person name="Zeng Q."/>
            <person name="Gargeya S."/>
            <person name="Fitzgerald M."/>
            <person name="Haas B."/>
            <person name="Abouelleil A."/>
            <person name="Allen A.W."/>
            <person name="Alvarado L."/>
            <person name="Arachchi H.M."/>
            <person name="Berlin A.M."/>
            <person name="Chapman S.B."/>
            <person name="Gainer-Dewar J."/>
            <person name="Goldberg J."/>
            <person name="Griggs A."/>
            <person name="Gujja S."/>
            <person name="Hansen M."/>
            <person name="Howarth C."/>
            <person name="Imamovic A."/>
            <person name="Ireland A."/>
            <person name="Larimer J."/>
            <person name="McCowan C."/>
            <person name="Murphy C."/>
            <person name="Pearson M."/>
            <person name="Poon T.W."/>
            <person name="Priest M."/>
            <person name="Roberts A."/>
            <person name="Saif S."/>
            <person name="Shea T."/>
            <person name="Sisk P."/>
            <person name="Sykes S."/>
            <person name="Wortman J."/>
            <person name="Nusbaum C."/>
            <person name="Birren B."/>
        </authorList>
    </citation>
    <scope>NUCLEOTIDE SEQUENCE [LARGE SCALE GENOMIC DNA]</scope>
    <source>
        <strain evidence="2 3">ATCC 700293</strain>
    </source>
</reference>
<dbReference type="EMBL" id="ATFE01000006">
    <property type="protein sequence ID" value="EPF29214.1"/>
    <property type="molecule type" value="Genomic_DNA"/>
</dbReference>
<dbReference type="Pfam" id="PF05168">
    <property type="entry name" value="HEPN"/>
    <property type="match status" value="1"/>
</dbReference>
<evidence type="ECO:0000313" key="2">
    <source>
        <dbReference type="EMBL" id="EPF29214.1"/>
    </source>
</evidence>
<proteinExistence type="predicted"/>
<accession>A0AA87NTM0</accession>
<evidence type="ECO:0000313" key="3">
    <source>
        <dbReference type="Proteomes" id="UP000014634"/>
    </source>
</evidence>
<dbReference type="Gene3D" id="1.20.120.330">
    <property type="entry name" value="Nucleotidyltransferases domain 2"/>
    <property type="match status" value="2"/>
</dbReference>
<comment type="caution">
    <text evidence="2">The sequence shown here is derived from an EMBL/GenBank/DDBJ whole genome shotgun (WGS) entry which is preliminary data.</text>
</comment>
<evidence type="ECO:0000259" key="1">
    <source>
        <dbReference type="Pfam" id="PF05168"/>
    </source>
</evidence>
<dbReference type="RefSeq" id="WP_016522958.1">
    <property type="nucleotide sequence ID" value="NZ_KE332517.1"/>
</dbReference>
<dbReference type="InterPro" id="IPR007842">
    <property type="entry name" value="HEPN_dom"/>
</dbReference>
<dbReference type="AlphaFoldDB" id="A0AA87NTM0"/>
<dbReference type="Proteomes" id="UP000014634">
    <property type="component" value="Unassembled WGS sequence"/>
</dbReference>
<protein>
    <recommendedName>
        <fullName evidence="1">HEPN domain-containing protein</fullName>
    </recommendedName>
</protein>
<name>A0AA87NTM0_TREMD</name>
<feature type="domain" description="HEPN" evidence="1">
    <location>
        <begin position="88"/>
        <end position="165"/>
    </location>
</feature>
<organism evidence="2 3">
    <name type="scientific">Treponema medium ATCC 700293</name>
    <dbReference type="NCBI Taxonomy" id="1125700"/>
    <lineage>
        <taxon>Bacteria</taxon>
        <taxon>Pseudomonadati</taxon>
        <taxon>Spirochaetota</taxon>
        <taxon>Spirochaetia</taxon>
        <taxon>Spirochaetales</taxon>
        <taxon>Treponemataceae</taxon>
        <taxon>Treponema</taxon>
    </lineage>
</organism>
<dbReference type="SUPFAM" id="SSF81593">
    <property type="entry name" value="Nucleotidyltransferase substrate binding subunit/domain"/>
    <property type="match status" value="1"/>
</dbReference>
<gene>
    <name evidence="2" type="ORF">HMPREF9195_00999</name>
</gene>
<sequence length="175" mass="19761">MKDDIQRDVAEWLRFVKMDQNTACHLFESMHPQPLEIICFHCQQAAEKAINNLDASVEVCCSHKVVAVGFNTLCCDAERRGIKPSARIKALFILKEIEVIKIHDLAILLHKIESFFSVPVAVKNAGDDLTPFAATFRYPQSPDIDEALTRKALADMETVITWCKEQIVLAGYEIE</sequence>